<dbReference type="AlphaFoldDB" id="A0A5B8XXE2"/>
<evidence type="ECO:0000256" key="1">
    <source>
        <dbReference type="ARBA" id="ARBA00006640"/>
    </source>
</evidence>
<evidence type="ECO:0000313" key="8">
    <source>
        <dbReference type="Proteomes" id="UP000321595"/>
    </source>
</evidence>
<dbReference type="InterPro" id="IPR038380">
    <property type="entry name" value="Ribosomal_bS21_sf"/>
</dbReference>
<evidence type="ECO:0000256" key="4">
    <source>
        <dbReference type="ARBA" id="ARBA00035135"/>
    </source>
</evidence>
<protein>
    <recommendedName>
        <fullName evidence="4 5">Small ribosomal subunit protein bS21</fullName>
    </recommendedName>
</protein>
<dbReference type="PANTHER" id="PTHR21109">
    <property type="entry name" value="MITOCHONDRIAL 28S RIBOSOMAL PROTEIN S21"/>
    <property type="match status" value="1"/>
</dbReference>
<evidence type="ECO:0000256" key="3">
    <source>
        <dbReference type="ARBA" id="ARBA00023274"/>
    </source>
</evidence>
<feature type="compositionally biased region" description="Basic and acidic residues" evidence="6">
    <location>
        <begin position="48"/>
        <end position="66"/>
    </location>
</feature>
<evidence type="ECO:0000256" key="6">
    <source>
        <dbReference type="SAM" id="MobiDB-lite"/>
    </source>
</evidence>
<evidence type="ECO:0000256" key="5">
    <source>
        <dbReference type="HAMAP-Rule" id="MF_00358"/>
    </source>
</evidence>
<evidence type="ECO:0000256" key="2">
    <source>
        <dbReference type="ARBA" id="ARBA00022980"/>
    </source>
</evidence>
<accession>A0A5B8XXE2</accession>
<reference evidence="7 8" key="1">
    <citation type="submission" date="2019-08" db="EMBL/GenBank/DDBJ databases">
        <authorList>
            <person name="Liang Q."/>
        </authorList>
    </citation>
    <scope>NUCLEOTIDE SEQUENCE [LARGE SCALE GENOMIC DNA]</scope>
    <source>
        <strain evidence="7 8">V1718</strain>
    </source>
</reference>
<gene>
    <name evidence="5 7" type="primary">rpsU</name>
    <name evidence="7" type="ORF">FRD01_07145</name>
</gene>
<dbReference type="Proteomes" id="UP000321595">
    <property type="component" value="Chromosome"/>
</dbReference>
<dbReference type="EMBL" id="CP042467">
    <property type="protein sequence ID" value="QED30305.1"/>
    <property type="molecule type" value="Genomic_DNA"/>
</dbReference>
<feature type="region of interest" description="Disordered" evidence="6">
    <location>
        <begin position="23"/>
        <end position="66"/>
    </location>
</feature>
<feature type="compositionally biased region" description="Basic residues" evidence="6">
    <location>
        <begin position="30"/>
        <end position="47"/>
    </location>
</feature>
<proteinExistence type="inferred from homology"/>
<dbReference type="GO" id="GO:1990904">
    <property type="term" value="C:ribonucleoprotein complex"/>
    <property type="evidence" value="ECO:0007669"/>
    <property type="project" value="UniProtKB-KW"/>
</dbReference>
<dbReference type="OrthoDB" id="9811907at2"/>
<dbReference type="NCBIfam" id="TIGR00030">
    <property type="entry name" value="S21p"/>
    <property type="match status" value="1"/>
</dbReference>
<keyword evidence="8" id="KW-1185">Reference proteome</keyword>
<dbReference type="Pfam" id="PF01165">
    <property type="entry name" value="Ribosomal_S21"/>
    <property type="match status" value="1"/>
</dbReference>
<sequence length="66" mass="8031">MEVPVIDNNVNRALNSLKREIGREGVNREVKRRKYYEKPSVAKRRKTREAERQRRKDSRRETSRSF</sequence>
<dbReference type="HAMAP" id="MF_00358">
    <property type="entry name" value="Ribosomal_bS21"/>
    <property type="match status" value="1"/>
</dbReference>
<dbReference type="PANTHER" id="PTHR21109:SF0">
    <property type="entry name" value="SMALL RIBOSOMAL SUBUNIT PROTEIN BS21M"/>
    <property type="match status" value="1"/>
</dbReference>
<dbReference type="RefSeq" id="WP_146963882.1">
    <property type="nucleotide sequence ID" value="NZ_CP042467.1"/>
</dbReference>
<dbReference type="GO" id="GO:0006412">
    <property type="term" value="P:translation"/>
    <property type="evidence" value="ECO:0007669"/>
    <property type="project" value="UniProtKB-UniRule"/>
</dbReference>
<evidence type="ECO:0000313" key="7">
    <source>
        <dbReference type="EMBL" id="QED30305.1"/>
    </source>
</evidence>
<comment type="similarity">
    <text evidence="1 5">Belongs to the bacterial ribosomal protein bS21 family.</text>
</comment>
<organism evidence="7 8">
    <name type="scientific">Microvenator marinus</name>
    <dbReference type="NCBI Taxonomy" id="2600177"/>
    <lineage>
        <taxon>Bacteria</taxon>
        <taxon>Deltaproteobacteria</taxon>
        <taxon>Bradymonadales</taxon>
        <taxon>Microvenatoraceae</taxon>
        <taxon>Microvenator</taxon>
    </lineage>
</organism>
<keyword evidence="2 5" id="KW-0689">Ribosomal protein</keyword>
<keyword evidence="3 5" id="KW-0687">Ribonucleoprotein</keyword>
<dbReference type="Gene3D" id="1.20.5.1150">
    <property type="entry name" value="Ribosomal protein S8"/>
    <property type="match status" value="1"/>
</dbReference>
<name>A0A5B8XXE2_9DELT</name>
<dbReference type="GO" id="GO:0003735">
    <property type="term" value="F:structural constituent of ribosome"/>
    <property type="evidence" value="ECO:0007669"/>
    <property type="project" value="InterPro"/>
</dbReference>
<dbReference type="KEGG" id="bbae:FRD01_07145"/>
<dbReference type="InterPro" id="IPR001911">
    <property type="entry name" value="Ribosomal_bS21"/>
</dbReference>
<dbReference type="GO" id="GO:0005840">
    <property type="term" value="C:ribosome"/>
    <property type="evidence" value="ECO:0007669"/>
    <property type="project" value="UniProtKB-KW"/>
</dbReference>